<feature type="transmembrane region" description="Helical" evidence="2">
    <location>
        <begin position="100"/>
        <end position="121"/>
    </location>
</feature>
<dbReference type="EMBL" id="NIPR01000009">
    <property type="protein sequence ID" value="PMD72113.1"/>
    <property type="molecule type" value="Genomic_DNA"/>
</dbReference>
<comment type="similarity">
    <text evidence="1">Belongs to the UPF0177 family.</text>
</comment>
<feature type="transmembrane region" description="Helical" evidence="2">
    <location>
        <begin position="192"/>
        <end position="211"/>
    </location>
</feature>
<dbReference type="Pfam" id="PF02517">
    <property type="entry name" value="Rce1-like"/>
    <property type="match status" value="1"/>
</dbReference>
<protein>
    <recommendedName>
        <fullName evidence="3">CAAX prenyl protease 2/Lysostaphin resistance protein A-like domain-containing protein</fullName>
    </recommendedName>
</protein>
<feature type="transmembrane region" description="Helical" evidence="2">
    <location>
        <begin position="60"/>
        <end position="80"/>
    </location>
</feature>
<dbReference type="InterPro" id="IPR003675">
    <property type="entry name" value="Rce1/LyrA-like_dom"/>
</dbReference>
<evidence type="ECO:0000256" key="2">
    <source>
        <dbReference type="SAM" id="Phobius"/>
    </source>
</evidence>
<feature type="transmembrane region" description="Helical" evidence="2">
    <location>
        <begin position="20"/>
        <end position="40"/>
    </location>
</feature>
<gene>
    <name evidence="4" type="ORF">CBP76_04660</name>
</gene>
<feature type="non-terminal residue" evidence="4">
    <location>
        <position position="1"/>
    </location>
</feature>
<dbReference type="RefSeq" id="WP_217350195.1">
    <property type="nucleotide sequence ID" value="NZ_NIPR01000009.1"/>
</dbReference>
<feature type="transmembrane region" description="Helical" evidence="2">
    <location>
        <begin position="142"/>
        <end position="161"/>
    </location>
</feature>
<dbReference type="GO" id="GO:0004175">
    <property type="term" value="F:endopeptidase activity"/>
    <property type="evidence" value="ECO:0007669"/>
    <property type="project" value="UniProtKB-ARBA"/>
</dbReference>
<evidence type="ECO:0000313" key="5">
    <source>
        <dbReference type="Proteomes" id="UP000235649"/>
    </source>
</evidence>
<keyword evidence="2" id="KW-1133">Transmembrane helix</keyword>
<feature type="transmembrane region" description="Helical" evidence="2">
    <location>
        <begin position="167"/>
        <end position="185"/>
    </location>
</feature>
<comment type="caution">
    <text evidence="4">The sequence shown here is derived from an EMBL/GenBank/DDBJ whole genome shotgun (WGS) entry which is preliminary data.</text>
</comment>
<evidence type="ECO:0000256" key="1">
    <source>
        <dbReference type="ARBA" id="ARBA00009067"/>
    </source>
</evidence>
<keyword evidence="5" id="KW-1185">Reference proteome</keyword>
<accession>A0A2N7AVH0</accession>
<keyword evidence="2" id="KW-0812">Transmembrane</keyword>
<evidence type="ECO:0000313" key="4">
    <source>
        <dbReference type="EMBL" id="PMD72113.1"/>
    </source>
</evidence>
<dbReference type="GO" id="GO:0080120">
    <property type="term" value="P:CAAX-box protein maturation"/>
    <property type="evidence" value="ECO:0007669"/>
    <property type="project" value="UniProtKB-ARBA"/>
</dbReference>
<proteinExistence type="inferred from homology"/>
<dbReference type="AlphaFoldDB" id="A0A2N7AVH0"/>
<keyword evidence="2" id="KW-0472">Membrane</keyword>
<sequence>QLLGAYDFSISFFNSFLSSTVSNLVFIFMQFLVCSSLVFLLRDEFRVGFKKITENIKRIWIIPVFLVLDFGLQIVINNLISTNSTNQNGLEHLIQSSSPIGVMLLSILVVLVGPVVEEIIFQYFIQKLIVKNSLLNLGINKKLTITISILVATLLFMMFHMQTWSDITNLTFLGYSDLIFFAILYSARDDNLMYPIILHVCSNTIAFLSVLL</sequence>
<reference evidence="4 5" key="1">
    <citation type="submission" date="2017-05" db="EMBL/GenBank/DDBJ databases">
        <title>Lactobacillus nurukis nov., sp. nov., isolated from nuruk.</title>
        <authorList>
            <person name="Kim S.-J."/>
        </authorList>
    </citation>
    <scope>NUCLEOTIDE SEQUENCE [LARGE SCALE GENOMIC DNA]</scope>
    <source>
        <strain evidence="4 5">SYF10-1a</strain>
    </source>
</reference>
<feature type="domain" description="CAAX prenyl protease 2/Lysostaphin resistance protein A-like" evidence="3">
    <location>
        <begin position="102"/>
        <end position="205"/>
    </location>
</feature>
<organism evidence="4 5">
    <name type="scientific">Companilactobacillus nuruki</name>
    <dbReference type="NCBI Taxonomy" id="1993540"/>
    <lineage>
        <taxon>Bacteria</taxon>
        <taxon>Bacillati</taxon>
        <taxon>Bacillota</taxon>
        <taxon>Bacilli</taxon>
        <taxon>Lactobacillales</taxon>
        <taxon>Lactobacillaceae</taxon>
        <taxon>Companilactobacillus</taxon>
    </lineage>
</organism>
<dbReference type="Proteomes" id="UP000235649">
    <property type="component" value="Unassembled WGS sequence"/>
</dbReference>
<evidence type="ECO:0000259" key="3">
    <source>
        <dbReference type="Pfam" id="PF02517"/>
    </source>
</evidence>
<name>A0A2N7AVH0_9LACO</name>